<keyword evidence="1" id="KW-0812">Transmembrane</keyword>
<reference evidence="3 4" key="1">
    <citation type="submission" date="2019-11" db="EMBL/GenBank/DDBJ databases">
        <title>Type strains purchased from KCTC, JCM and DSMZ.</title>
        <authorList>
            <person name="Lu H."/>
        </authorList>
    </citation>
    <scope>NUCLEOTIDE SEQUENCE [LARGE SCALE GENOMIC DNA]</scope>
    <source>
        <strain evidence="3 4">DSM 103461</strain>
    </source>
</reference>
<dbReference type="EMBL" id="WNKW01000004">
    <property type="protein sequence ID" value="MTW34441.1"/>
    <property type="molecule type" value="Genomic_DNA"/>
</dbReference>
<evidence type="ECO:0000313" key="3">
    <source>
        <dbReference type="EMBL" id="MTW34441.1"/>
    </source>
</evidence>
<keyword evidence="3" id="KW-0012">Acyltransferase</keyword>
<feature type="transmembrane region" description="Helical" evidence="1">
    <location>
        <begin position="87"/>
        <end position="105"/>
    </location>
</feature>
<gene>
    <name evidence="3" type="ORF">GM655_16665</name>
</gene>
<feature type="transmembrane region" description="Helical" evidence="1">
    <location>
        <begin position="208"/>
        <end position="229"/>
    </location>
</feature>
<dbReference type="PANTHER" id="PTHR23028">
    <property type="entry name" value="ACETYLTRANSFERASE"/>
    <property type="match status" value="1"/>
</dbReference>
<feature type="domain" description="Acyltransferase 3" evidence="2">
    <location>
        <begin position="17"/>
        <end position="357"/>
    </location>
</feature>
<keyword evidence="1" id="KW-0472">Membrane</keyword>
<evidence type="ECO:0000256" key="1">
    <source>
        <dbReference type="SAM" id="Phobius"/>
    </source>
</evidence>
<dbReference type="InterPro" id="IPR050879">
    <property type="entry name" value="Acyltransferase_3"/>
</dbReference>
<feature type="transmembrane region" description="Helical" evidence="1">
    <location>
        <begin position="21"/>
        <end position="43"/>
    </location>
</feature>
<name>A0ABW9SQS6_9BURK</name>
<dbReference type="Proteomes" id="UP000735592">
    <property type="component" value="Unassembled WGS sequence"/>
</dbReference>
<keyword evidence="4" id="KW-1185">Reference proteome</keyword>
<feature type="transmembrane region" description="Helical" evidence="1">
    <location>
        <begin position="55"/>
        <end position="75"/>
    </location>
</feature>
<sequence>MGQRLPALHHWGQERAAGIDLLRAFAIFSVMLYHLSSHGVALPALVEQGWMGVDLFFVLSGYLIGWQLFSCYAGGSTPGWGGFLLGRALRILPAYYVVLALYFLLPDQREGGTLQALWKFLTFTLNLYPQWEQGLAYSHAWSLCIEQHFYLLLPATVWLLARHANLSRISLLLALLWGGALLLRGYLWQTHVAASMAAGKVELAMQDFIVWIYHPTYARLDGLLLGVTLAMVRAFRPHWWVRLQSRSTALLWGAGAIFLLCLQIPLMSLTGAMLLYPLVALGCGALVLSVSSPASYLARQRVPGARTLATLAYSLYLTHRQIYHWLDTLLPELAKQSTVVAAAGYGTASLLAAAVLYLLVERPALGLRRRLLAAPQGQPQPDASRRSAA</sequence>
<accession>A0ABW9SQS6</accession>
<keyword evidence="1" id="KW-1133">Transmembrane helix</keyword>
<protein>
    <submittedName>
        <fullName evidence="3">Acyltransferase family protein</fullName>
    </submittedName>
</protein>
<proteinExistence type="predicted"/>
<feature type="transmembrane region" description="Helical" evidence="1">
    <location>
        <begin position="168"/>
        <end position="188"/>
    </location>
</feature>
<keyword evidence="3" id="KW-0808">Transferase</keyword>
<comment type="caution">
    <text evidence="3">The sequence shown here is derived from an EMBL/GenBank/DDBJ whole genome shotgun (WGS) entry which is preliminary data.</text>
</comment>
<feature type="transmembrane region" description="Helical" evidence="1">
    <location>
        <begin position="338"/>
        <end position="360"/>
    </location>
</feature>
<feature type="transmembrane region" description="Helical" evidence="1">
    <location>
        <begin position="140"/>
        <end position="161"/>
    </location>
</feature>
<evidence type="ECO:0000313" key="4">
    <source>
        <dbReference type="Proteomes" id="UP000735592"/>
    </source>
</evidence>
<dbReference type="InterPro" id="IPR002656">
    <property type="entry name" value="Acyl_transf_3_dom"/>
</dbReference>
<feature type="transmembrane region" description="Helical" evidence="1">
    <location>
        <begin position="274"/>
        <end position="296"/>
    </location>
</feature>
<organism evidence="3 4">
    <name type="scientific">Pseudoduganella danionis</name>
    <dbReference type="NCBI Taxonomy" id="1890295"/>
    <lineage>
        <taxon>Bacteria</taxon>
        <taxon>Pseudomonadati</taxon>
        <taxon>Pseudomonadota</taxon>
        <taxon>Betaproteobacteria</taxon>
        <taxon>Burkholderiales</taxon>
        <taxon>Oxalobacteraceae</taxon>
        <taxon>Telluria group</taxon>
        <taxon>Pseudoduganella</taxon>
    </lineage>
</organism>
<dbReference type="PANTHER" id="PTHR23028:SF53">
    <property type="entry name" value="ACYL_TRANSF_3 DOMAIN-CONTAINING PROTEIN"/>
    <property type="match status" value="1"/>
</dbReference>
<evidence type="ECO:0000259" key="2">
    <source>
        <dbReference type="Pfam" id="PF01757"/>
    </source>
</evidence>
<dbReference type="GO" id="GO:0016746">
    <property type="term" value="F:acyltransferase activity"/>
    <property type="evidence" value="ECO:0007669"/>
    <property type="project" value="UniProtKB-KW"/>
</dbReference>
<feature type="transmembrane region" description="Helical" evidence="1">
    <location>
        <begin position="249"/>
        <end position="268"/>
    </location>
</feature>
<dbReference type="Pfam" id="PF01757">
    <property type="entry name" value="Acyl_transf_3"/>
    <property type="match status" value="1"/>
</dbReference>
<dbReference type="RefSeq" id="WP_155435792.1">
    <property type="nucleotide sequence ID" value="NZ_JBHLXK010000002.1"/>
</dbReference>
<feature type="transmembrane region" description="Helical" evidence="1">
    <location>
        <begin position="308"/>
        <end position="326"/>
    </location>
</feature>